<sequence length="378" mass="44242">MSEQVKPIQKILFGSPGTGKSYQVREIAKNELLIPFDEDTKTLRNTIKTVFHPEYTYADFMGKLLPLTQSGSIIYKFYSGHFLRILGMAYKALIDGSNENFLLVIDELNRGNAAAIFGTVFQLLDRESDGWSSYEVDISDMELFGLLKEMHFNPVIQDENFLIKPNLTKSNTSTLEDFFENQAADALKREKFYGARVFNLLKNRRINIPSNLSIIATINTSDESIYYLDSAFKRRWDWEYINLYSGKSGFKVIHPDFESVYLTINDQQKVKWAYYIIGINEFIKSNYQSIRRIEDKQIGWWFIKPEDGKVEIQQVRDKLMFYLWDSVFARDKKPLESLLSTESKSIKLTQYSDFLDLIDDFMEKIYKIGYANYIDDYF</sequence>
<dbReference type="PANTHER" id="PTHR37291:SF1">
    <property type="entry name" value="TYPE IV METHYL-DIRECTED RESTRICTION ENZYME ECOKMCRB SUBUNIT"/>
    <property type="match status" value="1"/>
</dbReference>
<evidence type="ECO:0000313" key="2">
    <source>
        <dbReference type="Proteomes" id="UP000618445"/>
    </source>
</evidence>
<dbReference type="Gene3D" id="3.40.50.300">
    <property type="entry name" value="P-loop containing nucleotide triphosphate hydrolases"/>
    <property type="match status" value="1"/>
</dbReference>
<comment type="caution">
    <text evidence="1">The sequence shown here is derived from an EMBL/GenBank/DDBJ whole genome shotgun (WGS) entry which is preliminary data.</text>
</comment>
<gene>
    <name evidence="1" type="ORF">H6G05_12080</name>
</gene>
<dbReference type="SUPFAM" id="SSF52540">
    <property type="entry name" value="P-loop containing nucleoside triphosphate hydrolases"/>
    <property type="match status" value="1"/>
</dbReference>
<keyword evidence="1" id="KW-0378">Hydrolase</keyword>
<evidence type="ECO:0000313" key="1">
    <source>
        <dbReference type="EMBL" id="MBD2317580.1"/>
    </source>
</evidence>
<dbReference type="EMBL" id="JACJQY010000017">
    <property type="protein sequence ID" value="MBD2317580.1"/>
    <property type="molecule type" value="Genomic_DNA"/>
</dbReference>
<keyword evidence="2" id="KW-1185">Reference proteome</keyword>
<dbReference type="GO" id="GO:0004519">
    <property type="term" value="F:endonuclease activity"/>
    <property type="evidence" value="ECO:0007669"/>
    <property type="project" value="UniProtKB-KW"/>
</dbReference>
<reference evidence="1 2" key="1">
    <citation type="journal article" date="2020" name="ISME J.">
        <title>Comparative genomics reveals insights into cyanobacterial evolution and habitat adaptation.</title>
        <authorList>
            <person name="Chen M.Y."/>
            <person name="Teng W.K."/>
            <person name="Zhao L."/>
            <person name="Hu C.X."/>
            <person name="Zhou Y.K."/>
            <person name="Han B.P."/>
            <person name="Song L.R."/>
            <person name="Shu W.S."/>
        </authorList>
    </citation>
    <scope>NUCLEOTIDE SEQUENCE [LARGE SCALE GENOMIC DNA]</scope>
    <source>
        <strain evidence="1 2">FACHB-1050</strain>
    </source>
</reference>
<proteinExistence type="predicted"/>
<dbReference type="Proteomes" id="UP000618445">
    <property type="component" value="Unassembled WGS sequence"/>
</dbReference>
<dbReference type="RefSeq" id="WP_190578417.1">
    <property type="nucleotide sequence ID" value="NZ_CAWPQU010000009.1"/>
</dbReference>
<accession>A0ABR8CBT2</accession>
<protein>
    <submittedName>
        <fullName evidence="1">Restriction endonuclease</fullName>
    </submittedName>
</protein>
<dbReference type="InterPro" id="IPR052934">
    <property type="entry name" value="Methyl-DNA_Rec/Restrict_Enz"/>
</dbReference>
<dbReference type="PANTHER" id="PTHR37291">
    <property type="entry name" value="5-METHYLCYTOSINE-SPECIFIC RESTRICTION ENZYME B"/>
    <property type="match status" value="1"/>
</dbReference>
<name>A0ABR8CBT2_9CYAN</name>
<dbReference type="InterPro" id="IPR027417">
    <property type="entry name" value="P-loop_NTPase"/>
</dbReference>
<keyword evidence="1" id="KW-0540">Nuclease</keyword>
<keyword evidence="1" id="KW-0255">Endonuclease</keyword>
<organism evidence="1 2">
    <name type="scientific">Phormidium tenue FACHB-1050</name>
    <dbReference type="NCBI Taxonomy" id="2692857"/>
    <lineage>
        <taxon>Bacteria</taxon>
        <taxon>Bacillati</taxon>
        <taxon>Cyanobacteriota</taxon>
        <taxon>Cyanophyceae</taxon>
        <taxon>Oscillatoriophycideae</taxon>
        <taxon>Oscillatoriales</taxon>
        <taxon>Oscillatoriaceae</taxon>
        <taxon>Phormidium</taxon>
    </lineage>
</organism>